<dbReference type="CDD" id="cd00093">
    <property type="entry name" value="HTH_XRE"/>
    <property type="match status" value="1"/>
</dbReference>
<dbReference type="SUPFAM" id="SSF47413">
    <property type="entry name" value="lambda repressor-like DNA-binding domains"/>
    <property type="match status" value="1"/>
</dbReference>
<dbReference type="AlphaFoldDB" id="A0A7X0U3B3"/>
<feature type="domain" description="HTH cro/C1-type" evidence="2">
    <location>
        <begin position="17"/>
        <end position="39"/>
    </location>
</feature>
<gene>
    <name evidence="3" type="ORF">HD593_008099</name>
</gene>
<keyword evidence="4" id="KW-1185">Reference proteome</keyword>
<evidence type="ECO:0000313" key="3">
    <source>
        <dbReference type="EMBL" id="MBB6553304.1"/>
    </source>
</evidence>
<evidence type="ECO:0000256" key="1">
    <source>
        <dbReference type="SAM" id="MobiDB-lite"/>
    </source>
</evidence>
<dbReference type="Pfam" id="PF01381">
    <property type="entry name" value="HTH_3"/>
    <property type="match status" value="1"/>
</dbReference>
<dbReference type="InterPro" id="IPR010982">
    <property type="entry name" value="Lambda_DNA-bd_dom_sf"/>
</dbReference>
<organism evidence="3 4">
    <name type="scientific">Nonomuraea rubra</name>
    <dbReference type="NCBI Taxonomy" id="46180"/>
    <lineage>
        <taxon>Bacteria</taxon>
        <taxon>Bacillati</taxon>
        <taxon>Actinomycetota</taxon>
        <taxon>Actinomycetes</taxon>
        <taxon>Streptosporangiales</taxon>
        <taxon>Streptosporangiaceae</taxon>
        <taxon>Nonomuraea</taxon>
    </lineage>
</organism>
<protein>
    <submittedName>
        <fullName evidence="3">DNA-binding XRE family transcriptional regulator</fullName>
    </submittedName>
</protein>
<feature type="region of interest" description="Disordered" evidence="1">
    <location>
        <begin position="1"/>
        <end position="23"/>
    </location>
</feature>
<evidence type="ECO:0000313" key="4">
    <source>
        <dbReference type="Proteomes" id="UP000565579"/>
    </source>
</evidence>
<keyword evidence="3" id="KW-0238">DNA-binding</keyword>
<proteinExistence type="predicted"/>
<comment type="caution">
    <text evidence="3">The sequence shown here is derived from an EMBL/GenBank/DDBJ whole genome shotgun (WGS) entry which is preliminary data.</text>
</comment>
<sequence length="39" mass="4265">MNQPERQPGNGRPGFVRARERKGLTQEEAAELIGVAVTT</sequence>
<dbReference type="Proteomes" id="UP000565579">
    <property type="component" value="Unassembled WGS sequence"/>
</dbReference>
<evidence type="ECO:0000259" key="2">
    <source>
        <dbReference type="PROSITE" id="PS50943"/>
    </source>
</evidence>
<dbReference type="Gene3D" id="1.10.260.40">
    <property type="entry name" value="lambda repressor-like DNA-binding domains"/>
    <property type="match status" value="1"/>
</dbReference>
<dbReference type="GO" id="GO:0003677">
    <property type="term" value="F:DNA binding"/>
    <property type="evidence" value="ECO:0007669"/>
    <property type="project" value="UniProtKB-KW"/>
</dbReference>
<reference evidence="3 4" key="1">
    <citation type="submission" date="2020-08" db="EMBL/GenBank/DDBJ databases">
        <title>Sequencing the genomes of 1000 actinobacteria strains.</title>
        <authorList>
            <person name="Klenk H.-P."/>
        </authorList>
    </citation>
    <scope>NUCLEOTIDE SEQUENCE [LARGE SCALE GENOMIC DNA]</scope>
    <source>
        <strain evidence="3 4">DSM 43768</strain>
    </source>
</reference>
<dbReference type="RefSeq" id="WP_185107441.1">
    <property type="nucleotide sequence ID" value="NZ_BAAAXY010000025.1"/>
</dbReference>
<dbReference type="InterPro" id="IPR001387">
    <property type="entry name" value="Cro/C1-type_HTH"/>
</dbReference>
<dbReference type="EMBL" id="JACHMI010000001">
    <property type="protein sequence ID" value="MBB6553304.1"/>
    <property type="molecule type" value="Genomic_DNA"/>
</dbReference>
<accession>A0A7X0U3B3</accession>
<dbReference type="PROSITE" id="PS50943">
    <property type="entry name" value="HTH_CROC1"/>
    <property type="match status" value="1"/>
</dbReference>
<name>A0A7X0U3B3_9ACTN</name>